<protein>
    <submittedName>
        <fullName evidence="2">Uncharacterized protein</fullName>
    </submittedName>
</protein>
<comment type="caution">
    <text evidence="2">The sequence shown here is derived from an EMBL/GenBank/DDBJ whole genome shotgun (WGS) entry which is preliminary data.</text>
</comment>
<feature type="transmembrane region" description="Helical" evidence="1">
    <location>
        <begin position="102"/>
        <end position="123"/>
    </location>
</feature>
<feature type="transmembrane region" description="Helical" evidence="1">
    <location>
        <begin position="75"/>
        <end position="96"/>
    </location>
</feature>
<proteinExistence type="predicted"/>
<accession>A0A645A0U2</accession>
<dbReference type="EMBL" id="VSSQ01010491">
    <property type="protein sequence ID" value="MPM44473.1"/>
    <property type="molecule type" value="Genomic_DNA"/>
</dbReference>
<organism evidence="2">
    <name type="scientific">bioreactor metagenome</name>
    <dbReference type="NCBI Taxonomy" id="1076179"/>
    <lineage>
        <taxon>unclassified sequences</taxon>
        <taxon>metagenomes</taxon>
        <taxon>ecological metagenomes</taxon>
    </lineage>
</organism>
<dbReference type="AlphaFoldDB" id="A0A645A0U2"/>
<gene>
    <name evidence="2" type="ORF">SDC9_91151</name>
</gene>
<name>A0A645A0U2_9ZZZZ</name>
<sequence>MAASSLMGRVRSHVSPFTLAARTSWASRELILSAICNPVIPSSYSRTELSGNVIFIIACISFSSNFFSNCKCNDFVDYSILIFFYFTLIVRLSSLLRNDNSIILITLRASSGFTAIAAFPQIASRRFRKYSR</sequence>
<reference evidence="2" key="1">
    <citation type="submission" date="2019-08" db="EMBL/GenBank/DDBJ databases">
        <authorList>
            <person name="Kucharzyk K."/>
            <person name="Murdoch R.W."/>
            <person name="Higgins S."/>
            <person name="Loffler F."/>
        </authorList>
    </citation>
    <scope>NUCLEOTIDE SEQUENCE</scope>
</reference>
<feature type="transmembrane region" description="Helical" evidence="1">
    <location>
        <begin position="49"/>
        <end position="68"/>
    </location>
</feature>
<evidence type="ECO:0000313" key="2">
    <source>
        <dbReference type="EMBL" id="MPM44473.1"/>
    </source>
</evidence>
<keyword evidence="1" id="KW-0812">Transmembrane</keyword>
<keyword evidence="1" id="KW-0472">Membrane</keyword>
<keyword evidence="1" id="KW-1133">Transmembrane helix</keyword>
<evidence type="ECO:0000256" key="1">
    <source>
        <dbReference type="SAM" id="Phobius"/>
    </source>
</evidence>